<dbReference type="AlphaFoldDB" id="A0A9P3UQC4"/>
<accession>A0A9P3UQC4</accession>
<protein>
    <submittedName>
        <fullName evidence="1">Uncharacterized protein</fullName>
    </submittedName>
</protein>
<dbReference type="Proteomes" id="UP001063166">
    <property type="component" value="Unassembled WGS sequence"/>
</dbReference>
<sequence>MFMDCTPLSDLSTAFENRSSPYSTTLCLLEHLIVTGSRFRRPLLLSLVHDPGAPSIIENTLSQAVSCSVGA</sequence>
<gene>
    <name evidence="1" type="ORF">LshimejAT787_0705400</name>
</gene>
<dbReference type="EMBL" id="BRPK01000007">
    <property type="protein sequence ID" value="GLB40030.1"/>
    <property type="molecule type" value="Genomic_DNA"/>
</dbReference>
<name>A0A9P3UQC4_LYOSH</name>
<keyword evidence="2" id="KW-1185">Reference proteome</keyword>
<evidence type="ECO:0000313" key="2">
    <source>
        <dbReference type="Proteomes" id="UP001063166"/>
    </source>
</evidence>
<proteinExistence type="predicted"/>
<organism evidence="1 2">
    <name type="scientific">Lyophyllum shimeji</name>
    <name type="common">Hon-shimeji</name>
    <name type="synonym">Tricholoma shimeji</name>
    <dbReference type="NCBI Taxonomy" id="47721"/>
    <lineage>
        <taxon>Eukaryota</taxon>
        <taxon>Fungi</taxon>
        <taxon>Dikarya</taxon>
        <taxon>Basidiomycota</taxon>
        <taxon>Agaricomycotina</taxon>
        <taxon>Agaricomycetes</taxon>
        <taxon>Agaricomycetidae</taxon>
        <taxon>Agaricales</taxon>
        <taxon>Tricholomatineae</taxon>
        <taxon>Lyophyllaceae</taxon>
        <taxon>Lyophyllum</taxon>
    </lineage>
</organism>
<evidence type="ECO:0000313" key="1">
    <source>
        <dbReference type="EMBL" id="GLB40030.1"/>
    </source>
</evidence>
<reference evidence="1" key="1">
    <citation type="submission" date="2022-07" db="EMBL/GenBank/DDBJ databases">
        <title>The genome of Lyophyllum shimeji provides insight into the initial evolution of ectomycorrhizal fungal genome.</title>
        <authorList>
            <person name="Kobayashi Y."/>
            <person name="Shibata T."/>
            <person name="Hirakawa H."/>
            <person name="Shigenobu S."/>
            <person name="Nishiyama T."/>
            <person name="Yamada A."/>
            <person name="Hasebe M."/>
            <person name="Kawaguchi M."/>
        </authorList>
    </citation>
    <scope>NUCLEOTIDE SEQUENCE</scope>
    <source>
        <strain evidence="1">AT787</strain>
    </source>
</reference>
<comment type="caution">
    <text evidence="1">The sequence shown here is derived from an EMBL/GenBank/DDBJ whole genome shotgun (WGS) entry which is preliminary data.</text>
</comment>